<evidence type="ECO:0000259" key="9">
    <source>
        <dbReference type="PROSITE" id="PS51258"/>
    </source>
</evidence>
<sequence length="1196" mass="136614">MLDPSSSEEEGDEVQEVERREAAAAPKSTAGARLSPGRAAETHSGGGGALQPRGRGSSGGGRPSSPSPSVGSDKEKEDLEKLQREEEERKKRLQLYVFVMRCIAYPFNAKQPTDMARRQQKINKQQLQTVKERFQAFLSGDTQIVADEAFINAVQSYYEIFLKSDRVSRMVQSGGCSASDSREVFKKHIEKRVRSLPEIDGLSKETVLSSWMANKDQLYEMFQSILGIKKFEHQLLYNACQLDNPDEQAAQIRRELDGRLQMADQIARHGGRFPRFCSREMEAMFIEELRSSVNLLMANLESMPVSKGGDFKLQKLKRGHNASIMDMGQEDENTLSKSDVVVIMEVLGLKSLAPNRIVYCTMEVEGGHKLQTDQAEASKPMWGTQGDFTTTQPLPAVKVKLFTESTGVLALEDKELGRVVLHPTPNSPKQSELHKMTVSKGCPDSDLRIRLAVRMDKPQNMKHCGYLWAIGKNVWKRWKRRFFVLVQVSQYTFAMCSYREKKAEPVELLQLDGYTVDYTDPQPGLDGGRTFFNAVKEGDTVILPVMTNRTGSYGCRPCTEQRPVTQTSPPTQVQKLNSKGGTAPQLDAPISQFYADRAQKHGMDEFISANPCNFDHASLFELVQRLTLDHRLNDSYSCLGWFSPGQVFVLDEYCARYGVRGCHRHLCYLSDLLERAENGAMIDPTLLHYSYAFCASHVHGNRPDGIGTVTVEERDRFEEIKERLRVLLENQITHFRYCFPFGRPEGALKATLSLLERVLMRDIVTPVPQDEVKAVIRRCLEQAALVNYQRLSEYAKLEGKKREMYEHPVFCLASQVMDLTIQNVGRLVTPAKKLEDTIRLAELVIEVLQQNEEHHAEAFAWWSDLMVEHAETFLCLYALLNDFLRIDYNLCNGKFHKHLQDMYAPLVVRYVDLMESSIAQSIHRGFERESWEPVNNGSGTSEDLFWKLDALQTFIRDLHWPEEEFGKHLETRLKLMSSDMIESCVKRTRAAFEVKLQRSSRTTDFRVPQSICTMFNVMVDARVQSAKLCAMDLGQERQYHSQIDNLIEETVREMTTLLVAKFVVILEGVLAKISRYDEGTLFSSFLSFTDMLREKVNEEVYVERLFDQWYTSTMNLVGTWLTDRMDLQLHVYQLKILIRIVKKKYRDFRLQGVLDSTLNSKMYETVRNRLTLEEATASVREGGMQGISMKDSDEED</sequence>
<evidence type="ECO:0000256" key="7">
    <source>
        <dbReference type="ARBA" id="ARBA00034103"/>
    </source>
</evidence>
<dbReference type="PROSITE" id="PS51258">
    <property type="entry name" value="MHD1"/>
    <property type="match status" value="1"/>
</dbReference>
<dbReference type="GO" id="GO:0045921">
    <property type="term" value="P:positive regulation of exocytosis"/>
    <property type="evidence" value="ECO:0007669"/>
    <property type="project" value="TreeGrafter"/>
</dbReference>
<feature type="region of interest" description="Disordered" evidence="8">
    <location>
        <begin position="1"/>
        <end position="86"/>
    </location>
</feature>
<keyword evidence="11" id="KW-1185">Reference proteome</keyword>
<dbReference type="InterPro" id="IPR033227">
    <property type="entry name" value="CAPS"/>
</dbReference>
<feature type="compositionally biased region" description="Acidic residues" evidence="8">
    <location>
        <begin position="1"/>
        <end position="15"/>
    </location>
</feature>
<keyword evidence="4" id="KW-0770">Synapse</keyword>
<keyword evidence="3" id="KW-0479">Metal-binding</keyword>
<dbReference type="InterPro" id="IPR014770">
    <property type="entry name" value="Munc13_1"/>
</dbReference>
<dbReference type="GO" id="GO:0046872">
    <property type="term" value="F:metal ion binding"/>
    <property type="evidence" value="ECO:0007669"/>
    <property type="project" value="UniProtKB-KW"/>
</dbReference>
<dbReference type="Pfam" id="PF06292">
    <property type="entry name" value="MUN"/>
    <property type="match status" value="2"/>
</dbReference>
<proteinExistence type="predicted"/>
<gene>
    <name evidence="10" type="ORF">WMY93_004378</name>
</gene>
<dbReference type="GO" id="GO:0016079">
    <property type="term" value="P:synaptic vesicle exocytosis"/>
    <property type="evidence" value="ECO:0007669"/>
    <property type="project" value="InterPro"/>
</dbReference>
<feature type="compositionally biased region" description="Polar residues" evidence="8">
    <location>
        <begin position="562"/>
        <end position="580"/>
    </location>
</feature>
<dbReference type="Gene3D" id="2.30.29.30">
    <property type="entry name" value="Pleckstrin-homology domain (PH domain)/Phosphotyrosine-binding domain (PTB)"/>
    <property type="match status" value="1"/>
</dbReference>
<dbReference type="GO" id="GO:0008289">
    <property type="term" value="F:lipid binding"/>
    <property type="evidence" value="ECO:0007669"/>
    <property type="project" value="UniProtKB-KW"/>
</dbReference>
<reference evidence="11" key="1">
    <citation type="submission" date="2024-04" db="EMBL/GenBank/DDBJ databases">
        <title>Salinicola lusitanus LLJ914,a marine bacterium isolated from the Okinawa Trough.</title>
        <authorList>
            <person name="Li J."/>
        </authorList>
    </citation>
    <scope>NUCLEOTIDE SEQUENCE [LARGE SCALE GENOMIC DNA]</scope>
</reference>
<evidence type="ECO:0000313" key="10">
    <source>
        <dbReference type="EMBL" id="KAK7933482.1"/>
    </source>
</evidence>
<feature type="compositionally biased region" description="Basic and acidic residues" evidence="8">
    <location>
        <begin position="72"/>
        <end position="86"/>
    </location>
</feature>
<dbReference type="GO" id="GO:0098978">
    <property type="term" value="C:glutamatergic synapse"/>
    <property type="evidence" value="ECO:0007669"/>
    <property type="project" value="TreeGrafter"/>
</dbReference>
<dbReference type="InterPro" id="IPR057457">
    <property type="entry name" value="CAPS_C2"/>
</dbReference>
<dbReference type="Gene3D" id="1.10.357.50">
    <property type="match status" value="1"/>
</dbReference>
<dbReference type="PANTHER" id="PTHR12166">
    <property type="entry name" value="CALCIUM-DEPENDENT SECRETION ACTIVATOR"/>
    <property type="match status" value="1"/>
</dbReference>
<feature type="domain" description="MHD1" evidence="9">
    <location>
        <begin position="870"/>
        <end position="988"/>
    </location>
</feature>
<dbReference type="GO" id="GO:0012505">
    <property type="term" value="C:endomembrane system"/>
    <property type="evidence" value="ECO:0007669"/>
    <property type="project" value="UniProtKB-SubCell"/>
</dbReference>
<feature type="region of interest" description="Disordered" evidence="8">
    <location>
        <begin position="557"/>
        <end position="582"/>
    </location>
</feature>
<comment type="subcellular location">
    <subcellularLocation>
        <location evidence="1">Endomembrane system</location>
    </subcellularLocation>
    <subcellularLocation>
        <location evidence="7">Synapse</location>
    </subcellularLocation>
</comment>
<dbReference type="GO" id="GO:0098793">
    <property type="term" value="C:presynapse"/>
    <property type="evidence" value="ECO:0007669"/>
    <property type="project" value="GOC"/>
</dbReference>
<dbReference type="SUPFAM" id="SSF50729">
    <property type="entry name" value="PH domain-like"/>
    <property type="match status" value="1"/>
</dbReference>
<keyword evidence="6" id="KW-0472">Membrane</keyword>
<evidence type="ECO:0000256" key="6">
    <source>
        <dbReference type="ARBA" id="ARBA00023136"/>
    </source>
</evidence>
<protein>
    <recommendedName>
        <fullName evidence="9">MHD1 domain-containing protein</fullName>
    </recommendedName>
</protein>
<evidence type="ECO:0000256" key="2">
    <source>
        <dbReference type="ARBA" id="ARBA00022448"/>
    </source>
</evidence>
<evidence type="ECO:0000256" key="8">
    <source>
        <dbReference type="SAM" id="MobiDB-lite"/>
    </source>
</evidence>
<dbReference type="FunFam" id="1.10.357.50:FF:000002">
    <property type="entry name" value="calcium-dependent secretion activator 2 isoform X7"/>
    <property type="match status" value="1"/>
</dbReference>
<keyword evidence="5" id="KW-0446">Lipid-binding</keyword>
<evidence type="ECO:0000256" key="3">
    <source>
        <dbReference type="ARBA" id="ARBA00022723"/>
    </source>
</evidence>
<name>A0AAW0PNG7_9GOBI</name>
<evidence type="ECO:0000256" key="5">
    <source>
        <dbReference type="ARBA" id="ARBA00023121"/>
    </source>
</evidence>
<keyword evidence="2" id="KW-0813">Transport</keyword>
<dbReference type="SMART" id="SM01145">
    <property type="entry name" value="DUF1041"/>
    <property type="match status" value="1"/>
</dbReference>
<dbReference type="PANTHER" id="PTHR12166:SF6">
    <property type="entry name" value="CALCIUM-DEPENDENT SECRETION ACTIVATOR 1"/>
    <property type="match status" value="1"/>
</dbReference>
<dbReference type="Proteomes" id="UP001460270">
    <property type="component" value="Unassembled WGS sequence"/>
</dbReference>
<organism evidence="10 11">
    <name type="scientific">Mugilogobius chulae</name>
    <name type="common">yellowstripe goby</name>
    <dbReference type="NCBI Taxonomy" id="88201"/>
    <lineage>
        <taxon>Eukaryota</taxon>
        <taxon>Metazoa</taxon>
        <taxon>Chordata</taxon>
        <taxon>Craniata</taxon>
        <taxon>Vertebrata</taxon>
        <taxon>Euteleostomi</taxon>
        <taxon>Actinopterygii</taxon>
        <taxon>Neopterygii</taxon>
        <taxon>Teleostei</taxon>
        <taxon>Neoteleostei</taxon>
        <taxon>Acanthomorphata</taxon>
        <taxon>Gobiaria</taxon>
        <taxon>Gobiiformes</taxon>
        <taxon>Gobioidei</taxon>
        <taxon>Gobiidae</taxon>
        <taxon>Gobionellinae</taxon>
        <taxon>Mugilogobius</taxon>
    </lineage>
</organism>
<dbReference type="GO" id="GO:1990504">
    <property type="term" value="P:dense core granule exocytosis"/>
    <property type="evidence" value="ECO:0007669"/>
    <property type="project" value="InterPro"/>
</dbReference>
<dbReference type="AlphaFoldDB" id="A0AAW0PNG7"/>
<dbReference type="Pfam" id="PF25341">
    <property type="entry name" value="C2_CAPS"/>
    <property type="match status" value="1"/>
</dbReference>
<comment type="caution">
    <text evidence="10">The sequence shown here is derived from an EMBL/GenBank/DDBJ whole genome shotgun (WGS) entry which is preliminary data.</text>
</comment>
<evidence type="ECO:0000313" key="11">
    <source>
        <dbReference type="Proteomes" id="UP001460270"/>
    </source>
</evidence>
<evidence type="ECO:0000256" key="1">
    <source>
        <dbReference type="ARBA" id="ARBA00004308"/>
    </source>
</evidence>
<dbReference type="EMBL" id="JBBPFD010000003">
    <property type="protein sequence ID" value="KAK7933482.1"/>
    <property type="molecule type" value="Genomic_DNA"/>
</dbReference>
<dbReference type="CDD" id="cd01234">
    <property type="entry name" value="PH_CADPS"/>
    <property type="match status" value="1"/>
</dbReference>
<accession>A0AAW0PNG7</accession>
<evidence type="ECO:0000256" key="4">
    <source>
        <dbReference type="ARBA" id="ARBA00023018"/>
    </source>
</evidence>
<dbReference type="InterPro" id="IPR011993">
    <property type="entry name" value="PH-like_dom_sf"/>
</dbReference>
<dbReference type="InterPro" id="IPR010439">
    <property type="entry name" value="MUN_dom"/>
</dbReference>